<dbReference type="AlphaFoldDB" id="A0A5J4RSC8"/>
<sequence>MEVYHESIKQNTSIGCSPAHTLRTQSNHVFAALFAYVKLEMIKLAKGINHFALKTKIYMASLKTGMSTMHAIMNKG</sequence>
<protein>
    <recommendedName>
        <fullName evidence="2">Transposase DDE domain-containing protein</fullName>
    </recommendedName>
</protein>
<proteinExistence type="predicted"/>
<accession>A0A5J4RSC8</accession>
<reference evidence="1" key="1">
    <citation type="submission" date="2019-03" db="EMBL/GenBank/DDBJ databases">
        <title>Single cell metagenomics reveals metabolic interactions within the superorganism composed of flagellate Streblomastix strix and complex community of Bacteroidetes bacteria on its surface.</title>
        <authorList>
            <person name="Treitli S.C."/>
            <person name="Kolisko M."/>
            <person name="Husnik F."/>
            <person name="Keeling P."/>
            <person name="Hampl V."/>
        </authorList>
    </citation>
    <scope>NUCLEOTIDE SEQUENCE</scope>
    <source>
        <strain evidence="1">STM</strain>
    </source>
</reference>
<name>A0A5J4RSC8_9ZZZZ</name>
<organism evidence="1">
    <name type="scientific">termite gut metagenome</name>
    <dbReference type="NCBI Taxonomy" id="433724"/>
    <lineage>
        <taxon>unclassified sequences</taxon>
        <taxon>metagenomes</taxon>
        <taxon>organismal metagenomes</taxon>
    </lineage>
</organism>
<gene>
    <name evidence="1" type="ORF">EZS27_015226</name>
</gene>
<dbReference type="EMBL" id="SNRY01000775">
    <property type="protein sequence ID" value="KAA6336624.1"/>
    <property type="molecule type" value="Genomic_DNA"/>
</dbReference>
<evidence type="ECO:0008006" key="2">
    <source>
        <dbReference type="Google" id="ProtNLM"/>
    </source>
</evidence>
<evidence type="ECO:0000313" key="1">
    <source>
        <dbReference type="EMBL" id="KAA6336624.1"/>
    </source>
</evidence>
<comment type="caution">
    <text evidence="1">The sequence shown here is derived from an EMBL/GenBank/DDBJ whole genome shotgun (WGS) entry which is preliminary data.</text>
</comment>